<feature type="chain" id="PRO_5005818730" evidence="2">
    <location>
        <begin position="29"/>
        <end position="283"/>
    </location>
</feature>
<dbReference type="OrthoDB" id="10030313at2759"/>
<gene>
    <name evidence="3" type="ORF">Malapachy_3810</name>
</gene>
<name>A0A0M8MVF7_9BASI</name>
<sequence length="283" mass="31948">MPALFWGQAHGPVLTLVFGAAAVQYAALARIECFYESEKYAGTYLTWDAARQARVCKDYEAFNLPLAYVAQWLQALRLATEPRSDPDPLLPWWHTHCSEEENALLADLLERGILQDNGELHPSTPATYLISALASKAEVSLAHERLHALYYLSPRYRAIVQDQWEAMPRAIASAVQYDLQMRGYKASVWQDELGAYLGVRIPTTSRRDDPSNEFGNKSASTCADIRRVLLQQIPQCWRDDVGVDESTLYLSQEYIDQAKQALMPPPPAPRPAKASQVRRGRKR</sequence>
<accession>A0A0M8MVF7</accession>
<feature type="region of interest" description="Disordered" evidence="1">
    <location>
        <begin position="259"/>
        <end position="283"/>
    </location>
</feature>
<feature type="signal peptide" evidence="2">
    <location>
        <begin position="1"/>
        <end position="28"/>
    </location>
</feature>
<protein>
    <submittedName>
        <fullName evidence="3">Uncharacterized protein</fullName>
    </submittedName>
</protein>
<proteinExistence type="predicted"/>
<dbReference type="VEuPathDB" id="FungiDB:Malapachy_3810"/>
<dbReference type="Proteomes" id="UP000037751">
    <property type="component" value="Unassembled WGS sequence"/>
</dbReference>
<evidence type="ECO:0000256" key="2">
    <source>
        <dbReference type="SAM" id="SignalP"/>
    </source>
</evidence>
<dbReference type="AlphaFoldDB" id="A0A0M8MVF7"/>
<keyword evidence="4" id="KW-1185">Reference proteome</keyword>
<dbReference type="STRING" id="77020.A0A0M8MVF7"/>
<dbReference type="EMBL" id="LGAV01000004">
    <property type="protein sequence ID" value="KOS14371.1"/>
    <property type="molecule type" value="Genomic_DNA"/>
</dbReference>
<comment type="caution">
    <text evidence="3">The sequence shown here is derived from an EMBL/GenBank/DDBJ whole genome shotgun (WGS) entry which is preliminary data.</text>
</comment>
<evidence type="ECO:0000313" key="3">
    <source>
        <dbReference type="EMBL" id="KOS14371.1"/>
    </source>
</evidence>
<dbReference type="GeneID" id="28730145"/>
<evidence type="ECO:0000313" key="4">
    <source>
        <dbReference type="Proteomes" id="UP000037751"/>
    </source>
</evidence>
<organism evidence="3 4">
    <name type="scientific">Malassezia pachydermatis</name>
    <dbReference type="NCBI Taxonomy" id="77020"/>
    <lineage>
        <taxon>Eukaryota</taxon>
        <taxon>Fungi</taxon>
        <taxon>Dikarya</taxon>
        <taxon>Basidiomycota</taxon>
        <taxon>Ustilaginomycotina</taxon>
        <taxon>Malasseziomycetes</taxon>
        <taxon>Malasseziales</taxon>
        <taxon>Malasseziaceae</taxon>
        <taxon>Malassezia</taxon>
    </lineage>
</organism>
<dbReference type="RefSeq" id="XP_017992003.1">
    <property type="nucleotide sequence ID" value="XM_018138269.1"/>
</dbReference>
<reference evidence="3 4" key="1">
    <citation type="submission" date="2015-07" db="EMBL/GenBank/DDBJ databases">
        <title>Draft Genome Sequence of Malassezia furfur CBS1878 and Malassezia pachydermatis CBS1879.</title>
        <authorList>
            <person name="Triana S."/>
            <person name="Ohm R."/>
            <person name="Gonzalez A."/>
            <person name="DeCock H."/>
            <person name="Restrepo S."/>
            <person name="Celis A."/>
        </authorList>
    </citation>
    <scope>NUCLEOTIDE SEQUENCE [LARGE SCALE GENOMIC DNA]</scope>
    <source>
        <strain evidence="3 4">CBS 1879</strain>
    </source>
</reference>
<keyword evidence="2" id="KW-0732">Signal</keyword>
<evidence type="ECO:0000256" key="1">
    <source>
        <dbReference type="SAM" id="MobiDB-lite"/>
    </source>
</evidence>